<feature type="transmembrane region" description="Helical" evidence="7">
    <location>
        <begin position="474"/>
        <end position="495"/>
    </location>
</feature>
<evidence type="ECO:0000256" key="3">
    <source>
        <dbReference type="ARBA" id="ARBA00022692"/>
    </source>
</evidence>
<dbReference type="Gene3D" id="1.20.1740.10">
    <property type="entry name" value="Amino acid/polyamine transporter I"/>
    <property type="match status" value="1"/>
</dbReference>
<reference evidence="8 9" key="1">
    <citation type="submission" date="2016-03" db="EMBL/GenBank/DDBJ databases">
        <title>Fine-scale spatial genetic structure of a fungal parasite of coffee scale insects.</title>
        <authorList>
            <person name="Jackson D."/>
            <person name="Zemenick K.A."/>
            <person name="Malloure B."/>
            <person name="Quandt C.A."/>
            <person name="James T.Y."/>
        </authorList>
    </citation>
    <scope>NUCLEOTIDE SEQUENCE [LARGE SCALE GENOMIC DNA]</scope>
    <source>
        <strain evidence="8 9">UM487</strain>
    </source>
</reference>
<keyword evidence="2" id="KW-0813">Transport</keyword>
<evidence type="ECO:0000313" key="8">
    <source>
        <dbReference type="EMBL" id="OAR03623.1"/>
    </source>
</evidence>
<evidence type="ECO:0000256" key="7">
    <source>
        <dbReference type="SAM" id="Phobius"/>
    </source>
</evidence>
<evidence type="ECO:0000313" key="9">
    <source>
        <dbReference type="Proteomes" id="UP000243081"/>
    </source>
</evidence>
<feature type="transmembrane region" description="Helical" evidence="7">
    <location>
        <begin position="232"/>
        <end position="254"/>
    </location>
</feature>
<dbReference type="OrthoDB" id="2417308at2759"/>
<evidence type="ECO:0000256" key="1">
    <source>
        <dbReference type="ARBA" id="ARBA00004141"/>
    </source>
</evidence>
<name>A0A179IMZ0_CORDF</name>
<dbReference type="PANTHER" id="PTHR45649">
    <property type="entry name" value="AMINO-ACID PERMEASE BAT1"/>
    <property type="match status" value="1"/>
</dbReference>
<feature type="region of interest" description="Disordered" evidence="6">
    <location>
        <begin position="1"/>
        <end position="27"/>
    </location>
</feature>
<keyword evidence="5 7" id="KW-0472">Membrane</keyword>
<sequence>MTQDTLRNDVKASVSHDTMADEKSSTEGDLGIKPKVHFSLLGAIGVQYSVTSAPIAIGAYMSLAIGLGGSPAYFWGFFMVGFFQLLVCLTTAELASAIPHSSGPAYWAITLASPKYARSVGYIMGWLTNAGWFFVSSASTLYPAQLTMGLVEAAYPDFPAKSWQTYLVYVCFALLYLFFNLPVIFRSVNWLLRIVVFAVNGTAIYLLIALLVRTQHKQTARFVFVEYANESGWASDGFVFFLALLPAVGCLSAFDNATHLTDELENPQKQVPQVIIGSFLMSYLTTLPMIIVYQFCNVEPESLLAAPGHQPFIQLMQNAFRSFAMSAAGTSMIIFCFSIAGTAALISWSRLYWSFSAQGALPFSSTMSKLSSHDALPINALCWNTGLICAIGAISIGSTTAMNALLGAANLCLLSAFSIVLGLLLYRGRKVLDPERWFNLGRWGDLIVWVSLMWIIFISIMFCFPLYLPVTAEAMNWTLVVFAGVLVIAGAYWLCIYSRGRIVGE</sequence>
<evidence type="ECO:0000256" key="4">
    <source>
        <dbReference type="ARBA" id="ARBA00022989"/>
    </source>
</evidence>
<dbReference type="AlphaFoldDB" id="A0A179IMZ0"/>
<feature type="transmembrane region" description="Helical" evidence="7">
    <location>
        <begin position="40"/>
        <end position="61"/>
    </location>
</feature>
<feature type="transmembrane region" description="Helical" evidence="7">
    <location>
        <begin position="446"/>
        <end position="468"/>
    </location>
</feature>
<feature type="transmembrane region" description="Helical" evidence="7">
    <location>
        <begin position="404"/>
        <end position="426"/>
    </location>
</feature>
<feature type="compositionally biased region" description="Basic and acidic residues" evidence="6">
    <location>
        <begin position="18"/>
        <end position="27"/>
    </location>
</feature>
<dbReference type="PIRSF" id="PIRSF006060">
    <property type="entry name" value="AA_transporter"/>
    <property type="match status" value="1"/>
</dbReference>
<gene>
    <name evidence="8" type="ORF">LLEC1_04777</name>
</gene>
<feature type="compositionally biased region" description="Basic and acidic residues" evidence="6">
    <location>
        <begin position="1"/>
        <end position="10"/>
    </location>
</feature>
<feature type="transmembrane region" description="Helical" evidence="7">
    <location>
        <begin position="190"/>
        <end position="212"/>
    </location>
</feature>
<feature type="transmembrane region" description="Helical" evidence="7">
    <location>
        <begin position="274"/>
        <end position="295"/>
    </location>
</feature>
<dbReference type="Pfam" id="PF13520">
    <property type="entry name" value="AA_permease_2"/>
    <property type="match status" value="1"/>
</dbReference>
<keyword evidence="3 7" id="KW-0812">Transmembrane</keyword>
<feature type="transmembrane region" description="Helical" evidence="7">
    <location>
        <begin position="376"/>
        <end position="398"/>
    </location>
</feature>
<dbReference type="GO" id="GO:0016020">
    <property type="term" value="C:membrane"/>
    <property type="evidence" value="ECO:0007669"/>
    <property type="project" value="UniProtKB-SubCell"/>
</dbReference>
<keyword evidence="9" id="KW-1185">Reference proteome</keyword>
<feature type="transmembrane region" description="Helical" evidence="7">
    <location>
        <begin position="119"/>
        <end position="143"/>
    </location>
</feature>
<dbReference type="PANTHER" id="PTHR45649:SF16">
    <property type="entry name" value="7-KETO 8-AMINOPELARGONIC ACID TRANSPORTER"/>
    <property type="match status" value="1"/>
</dbReference>
<dbReference type="OMA" id="VCMIISF"/>
<dbReference type="InterPro" id="IPR002293">
    <property type="entry name" value="AA/rel_permease1"/>
</dbReference>
<organism evidence="8 9">
    <name type="scientific">Cordyceps confragosa</name>
    <name type="common">Lecanicillium lecanii</name>
    <dbReference type="NCBI Taxonomy" id="2714763"/>
    <lineage>
        <taxon>Eukaryota</taxon>
        <taxon>Fungi</taxon>
        <taxon>Dikarya</taxon>
        <taxon>Ascomycota</taxon>
        <taxon>Pezizomycotina</taxon>
        <taxon>Sordariomycetes</taxon>
        <taxon>Hypocreomycetidae</taxon>
        <taxon>Hypocreales</taxon>
        <taxon>Cordycipitaceae</taxon>
        <taxon>Akanthomyces</taxon>
    </lineage>
</organism>
<evidence type="ECO:0000256" key="6">
    <source>
        <dbReference type="SAM" id="MobiDB-lite"/>
    </source>
</evidence>
<feature type="transmembrane region" description="Helical" evidence="7">
    <location>
        <begin position="323"/>
        <end position="346"/>
    </location>
</feature>
<dbReference type="GO" id="GO:0022857">
    <property type="term" value="F:transmembrane transporter activity"/>
    <property type="evidence" value="ECO:0007669"/>
    <property type="project" value="InterPro"/>
</dbReference>
<dbReference type="Proteomes" id="UP000243081">
    <property type="component" value="Unassembled WGS sequence"/>
</dbReference>
<comment type="caution">
    <text evidence="8">The sequence shown here is derived from an EMBL/GenBank/DDBJ whole genome shotgun (WGS) entry which is preliminary data.</text>
</comment>
<evidence type="ECO:0008006" key="10">
    <source>
        <dbReference type="Google" id="ProtNLM"/>
    </source>
</evidence>
<feature type="transmembrane region" description="Helical" evidence="7">
    <location>
        <begin position="163"/>
        <end position="183"/>
    </location>
</feature>
<evidence type="ECO:0000256" key="5">
    <source>
        <dbReference type="ARBA" id="ARBA00023136"/>
    </source>
</evidence>
<evidence type="ECO:0000256" key="2">
    <source>
        <dbReference type="ARBA" id="ARBA00022448"/>
    </source>
</evidence>
<dbReference type="EMBL" id="LUKN01000259">
    <property type="protein sequence ID" value="OAR03623.1"/>
    <property type="molecule type" value="Genomic_DNA"/>
</dbReference>
<feature type="transmembrane region" description="Helical" evidence="7">
    <location>
        <begin position="73"/>
        <end position="98"/>
    </location>
</feature>
<comment type="subcellular location">
    <subcellularLocation>
        <location evidence="1">Membrane</location>
        <topology evidence="1">Multi-pass membrane protein</topology>
    </subcellularLocation>
</comment>
<protein>
    <recommendedName>
        <fullName evidence="10">Amino acid permease/ SLC12A domain-containing protein</fullName>
    </recommendedName>
</protein>
<proteinExistence type="predicted"/>
<keyword evidence="4 7" id="KW-1133">Transmembrane helix</keyword>
<accession>A0A179IMZ0</accession>